<dbReference type="GO" id="GO:0005886">
    <property type="term" value="C:plasma membrane"/>
    <property type="evidence" value="ECO:0007669"/>
    <property type="project" value="TreeGrafter"/>
</dbReference>
<comment type="caution">
    <text evidence="5">The sequence shown here is derived from an EMBL/GenBank/DDBJ whole genome shotgun (WGS) entry which is preliminary data.</text>
</comment>
<dbReference type="PANTHER" id="PTHR45772:SF1">
    <property type="entry name" value="ABC TRANSPORTER ATP-BINDING PROTEIN"/>
    <property type="match status" value="1"/>
</dbReference>
<dbReference type="SUPFAM" id="SSF52540">
    <property type="entry name" value="P-loop containing nucleoside triphosphate hydrolases"/>
    <property type="match status" value="1"/>
</dbReference>
<evidence type="ECO:0000259" key="4">
    <source>
        <dbReference type="PROSITE" id="PS50893"/>
    </source>
</evidence>
<dbReference type="Pfam" id="PF00005">
    <property type="entry name" value="ABC_tran"/>
    <property type="match status" value="1"/>
</dbReference>
<proteinExistence type="predicted"/>
<dbReference type="PANTHER" id="PTHR45772">
    <property type="entry name" value="CONSERVED COMPONENT OF ABC TRANSPORTER FOR NATURAL AMINO ACIDS-RELATED"/>
    <property type="match status" value="1"/>
</dbReference>
<name>A0A9X0LE48_9ACTN</name>
<dbReference type="RefSeq" id="WP_013736372.1">
    <property type="nucleotide sequence ID" value="NZ_LMWI01000002.1"/>
</dbReference>
<evidence type="ECO:0000256" key="1">
    <source>
        <dbReference type="ARBA" id="ARBA00022448"/>
    </source>
</evidence>
<dbReference type="InterPro" id="IPR003593">
    <property type="entry name" value="AAA+_ATPase"/>
</dbReference>
<dbReference type="InterPro" id="IPR027417">
    <property type="entry name" value="P-loop_NTPase"/>
</dbReference>
<dbReference type="AlphaFoldDB" id="A0A9X0LE48"/>
<keyword evidence="1" id="KW-0813">Transport</keyword>
<protein>
    <recommendedName>
        <fullName evidence="4">ABC transporter domain-containing protein</fullName>
    </recommendedName>
</protein>
<accession>A0A9X0LE48</accession>
<dbReference type="Gene3D" id="3.40.50.300">
    <property type="entry name" value="P-loop containing nucleotide triphosphate hydrolases"/>
    <property type="match status" value="1"/>
</dbReference>
<dbReference type="SMART" id="SM00382">
    <property type="entry name" value="AAA"/>
    <property type="match status" value="1"/>
</dbReference>
<dbReference type="EMBL" id="LMWI01000002">
    <property type="protein sequence ID" value="KUJ46765.1"/>
    <property type="molecule type" value="Genomic_DNA"/>
</dbReference>
<reference evidence="5 6" key="1">
    <citation type="submission" date="2015-10" db="EMBL/GenBank/DDBJ databases">
        <authorList>
            <person name="Ju K.-S."/>
            <person name="Doroghazi J.R."/>
            <person name="Metcalf W.W."/>
        </authorList>
    </citation>
    <scope>NUCLEOTIDE SEQUENCE [LARGE SCALE GENOMIC DNA]</scope>
    <source>
        <strain evidence="5 6">NRRL B-24793</strain>
    </source>
</reference>
<keyword evidence="2" id="KW-0547">Nucleotide-binding</keyword>
<sequence>MNTTTDAPHVRTEGLTVRYGAFQALRDVTVSLPAGGISGLIGPNGAGKTTLLNAISGFTPIAEGSVHIGHRNITALGTRRRALAGVVRGFQTVRLMERESVLTNVLVGTERLPQPNALAQFLALPSQWRARNRDLAAATEVLDLLGLARQAHRRVDELPFASRRLVEVARVLVSAPSVILLDEPAAGLDQEGRQELAAVLTRVHENHPSTMVVVEHDVDLVKSLCSYVIALDSGAFLRDGTPAEVFGDRQVQLAYFGRAASADA</sequence>
<dbReference type="PROSITE" id="PS50893">
    <property type="entry name" value="ABC_TRANSPORTER_2"/>
    <property type="match status" value="1"/>
</dbReference>
<dbReference type="InterPro" id="IPR051120">
    <property type="entry name" value="ABC_AA/LPS_Transport"/>
</dbReference>
<dbReference type="OMA" id="YNLWSRR"/>
<dbReference type="GO" id="GO:0005524">
    <property type="term" value="F:ATP binding"/>
    <property type="evidence" value="ECO:0007669"/>
    <property type="project" value="UniProtKB-KW"/>
</dbReference>
<evidence type="ECO:0000256" key="2">
    <source>
        <dbReference type="ARBA" id="ARBA00022741"/>
    </source>
</evidence>
<dbReference type="GO" id="GO:0016887">
    <property type="term" value="F:ATP hydrolysis activity"/>
    <property type="evidence" value="ECO:0007669"/>
    <property type="project" value="InterPro"/>
</dbReference>
<keyword evidence="3" id="KW-0067">ATP-binding</keyword>
<keyword evidence="6" id="KW-1185">Reference proteome</keyword>
<gene>
    <name evidence="5" type="ORF">ADL17_28250</name>
</gene>
<evidence type="ECO:0000313" key="6">
    <source>
        <dbReference type="Proteomes" id="UP000053246"/>
    </source>
</evidence>
<feature type="domain" description="ABC transporter" evidence="4">
    <location>
        <begin position="10"/>
        <end position="258"/>
    </location>
</feature>
<organism evidence="5 6">
    <name type="scientific">Micromonospora maris</name>
    <dbReference type="NCBI Taxonomy" id="1003110"/>
    <lineage>
        <taxon>Bacteria</taxon>
        <taxon>Bacillati</taxon>
        <taxon>Actinomycetota</taxon>
        <taxon>Actinomycetes</taxon>
        <taxon>Micromonosporales</taxon>
        <taxon>Micromonosporaceae</taxon>
        <taxon>Micromonospora</taxon>
    </lineage>
</organism>
<dbReference type="InterPro" id="IPR003439">
    <property type="entry name" value="ABC_transporter-like_ATP-bd"/>
</dbReference>
<evidence type="ECO:0000313" key="5">
    <source>
        <dbReference type="EMBL" id="KUJ46765.1"/>
    </source>
</evidence>
<evidence type="ECO:0000256" key="3">
    <source>
        <dbReference type="ARBA" id="ARBA00022840"/>
    </source>
</evidence>
<dbReference type="Proteomes" id="UP000053246">
    <property type="component" value="Unassembled WGS sequence"/>
</dbReference>